<proteinExistence type="predicted"/>
<dbReference type="PANTHER" id="PTHR24421:SF10">
    <property type="entry name" value="NITRATE_NITRITE SENSOR PROTEIN NARQ"/>
    <property type="match status" value="1"/>
</dbReference>
<keyword evidence="5" id="KW-0902">Two-component regulatory system</keyword>
<dbReference type="Pfam" id="PF02518">
    <property type="entry name" value="HATPase_c"/>
    <property type="match status" value="1"/>
</dbReference>
<evidence type="ECO:0000256" key="2">
    <source>
        <dbReference type="ARBA" id="ARBA00012438"/>
    </source>
</evidence>
<keyword evidence="4 7" id="KW-0418">Kinase</keyword>
<dbReference type="Proteomes" id="UP000234881">
    <property type="component" value="Unassembled WGS sequence"/>
</dbReference>
<dbReference type="RefSeq" id="WP_101535431.1">
    <property type="nucleotide sequence ID" value="NZ_PKUQ01000047.1"/>
</dbReference>
<gene>
    <name evidence="7" type="ORF">C0081_19010</name>
</gene>
<feature type="domain" description="Histidine kinase/HSP90-like ATPase" evidence="6">
    <location>
        <begin position="315"/>
        <end position="396"/>
    </location>
</feature>
<dbReference type="AlphaFoldDB" id="A0A2N5XMJ1"/>
<dbReference type="EMBL" id="PKUQ01000047">
    <property type="protein sequence ID" value="PLW75729.1"/>
    <property type="molecule type" value="Genomic_DNA"/>
</dbReference>
<evidence type="ECO:0000256" key="3">
    <source>
        <dbReference type="ARBA" id="ARBA00022679"/>
    </source>
</evidence>
<reference evidence="7 8" key="1">
    <citation type="submission" date="2018-01" db="EMBL/GenBank/DDBJ databases">
        <title>The draft genome sequence of Cohaesibacter sp. H1304.</title>
        <authorList>
            <person name="Wang N.-N."/>
            <person name="Du Z.-J."/>
        </authorList>
    </citation>
    <scope>NUCLEOTIDE SEQUENCE [LARGE SCALE GENOMIC DNA]</scope>
    <source>
        <strain evidence="7 8">H1304</strain>
    </source>
</reference>
<dbReference type="SUPFAM" id="SSF55781">
    <property type="entry name" value="GAF domain-like"/>
    <property type="match status" value="1"/>
</dbReference>
<evidence type="ECO:0000313" key="7">
    <source>
        <dbReference type="EMBL" id="PLW75729.1"/>
    </source>
</evidence>
<dbReference type="GO" id="GO:0004673">
    <property type="term" value="F:protein histidine kinase activity"/>
    <property type="evidence" value="ECO:0007669"/>
    <property type="project" value="UniProtKB-EC"/>
</dbReference>
<dbReference type="GO" id="GO:0000160">
    <property type="term" value="P:phosphorelay signal transduction system"/>
    <property type="evidence" value="ECO:0007669"/>
    <property type="project" value="UniProtKB-KW"/>
</dbReference>
<evidence type="ECO:0000259" key="6">
    <source>
        <dbReference type="Pfam" id="PF02518"/>
    </source>
</evidence>
<dbReference type="InterPro" id="IPR050482">
    <property type="entry name" value="Sensor_HK_TwoCompSys"/>
</dbReference>
<dbReference type="InterPro" id="IPR003594">
    <property type="entry name" value="HATPase_dom"/>
</dbReference>
<dbReference type="EC" id="2.7.13.3" evidence="2"/>
<dbReference type="SUPFAM" id="SSF55874">
    <property type="entry name" value="ATPase domain of HSP90 chaperone/DNA topoisomerase II/histidine kinase"/>
    <property type="match status" value="1"/>
</dbReference>
<evidence type="ECO:0000313" key="8">
    <source>
        <dbReference type="Proteomes" id="UP000234881"/>
    </source>
</evidence>
<sequence length="402" mass="44579">MPDKPTIPANFTTEQVFNITRAIAGRVGYQAVIDAVSDEIQGILPHNHIDVVILDKNKENLVAYETGIQTEWGGINRKSVSTSPIRDILLGKVEHLITPNAMQDPRFTITSMFNKPIHDHQLRSRVHVQVRVAGELIGALSISSVKPDIYTITHVANAKLLSDLIGPYFFALWQSELVRVTEINRVKESARLEGLRTGARYVTDELESARAQIGMDLHDQTLADLSRIQRRLGSIDHLDADDIEALKEDLGCCLLDLRQIVDDAKPTVLEMFGLTAAVGARLERQIQTTRMPVAIKLVDQSNGCIDDLPFKMRITIYRILQEAGNNALRHSGCTKINVVFQSNGSDAKIIFSDNGRGYQQEDFASCGGLLNMKIRASLIGAEITFSRPGKSAELTLNYHADQ</sequence>
<dbReference type="Gene3D" id="3.30.450.40">
    <property type="match status" value="1"/>
</dbReference>
<dbReference type="CDD" id="cd16917">
    <property type="entry name" value="HATPase_UhpB-NarQ-NarX-like"/>
    <property type="match status" value="1"/>
</dbReference>
<dbReference type="InterPro" id="IPR029016">
    <property type="entry name" value="GAF-like_dom_sf"/>
</dbReference>
<dbReference type="Gene3D" id="3.30.565.10">
    <property type="entry name" value="Histidine kinase-like ATPase, C-terminal domain"/>
    <property type="match status" value="1"/>
</dbReference>
<dbReference type="InterPro" id="IPR036890">
    <property type="entry name" value="HATPase_C_sf"/>
</dbReference>
<evidence type="ECO:0000256" key="1">
    <source>
        <dbReference type="ARBA" id="ARBA00000085"/>
    </source>
</evidence>
<evidence type="ECO:0000256" key="5">
    <source>
        <dbReference type="ARBA" id="ARBA00023012"/>
    </source>
</evidence>
<keyword evidence="3" id="KW-0808">Transferase</keyword>
<organism evidence="7 8">
    <name type="scientific">Cohaesibacter celericrescens</name>
    <dbReference type="NCBI Taxonomy" id="2067669"/>
    <lineage>
        <taxon>Bacteria</taxon>
        <taxon>Pseudomonadati</taxon>
        <taxon>Pseudomonadota</taxon>
        <taxon>Alphaproteobacteria</taxon>
        <taxon>Hyphomicrobiales</taxon>
        <taxon>Cohaesibacteraceae</taxon>
    </lineage>
</organism>
<name>A0A2N5XMJ1_9HYPH</name>
<comment type="catalytic activity">
    <reaction evidence="1">
        <text>ATP + protein L-histidine = ADP + protein N-phospho-L-histidine.</text>
        <dbReference type="EC" id="2.7.13.3"/>
    </reaction>
</comment>
<comment type="caution">
    <text evidence="7">The sequence shown here is derived from an EMBL/GenBank/DDBJ whole genome shotgun (WGS) entry which is preliminary data.</text>
</comment>
<protein>
    <recommendedName>
        <fullName evidence="2">histidine kinase</fullName>
        <ecNumber evidence="2">2.7.13.3</ecNumber>
    </recommendedName>
</protein>
<dbReference type="PANTHER" id="PTHR24421">
    <property type="entry name" value="NITRATE/NITRITE SENSOR PROTEIN NARX-RELATED"/>
    <property type="match status" value="1"/>
</dbReference>
<keyword evidence="8" id="KW-1185">Reference proteome</keyword>
<evidence type="ECO:0000256" key="4">
    <source>
        <dbReference type="ARBA" id="ARBA00022777"/>
    </source>
</evidence>
<dbReference type="OrthoDB" id="9797605at2"/>
<accession>A0A2N5XMJ1</accession>